<dbReference type="Proteomes" id="UP001226020">
    <property type="component" value="Unassembled WGS sequence"/>
</dbReference>
<keyword evidence="3 6" id="KW-0564">Palmitate</keyword>
<evidence type="ECO:0000256" key="2">
    <source>
        <dbReference type="ARBA" id="ARBA00023136"/>
    </source>
</evidence>
<dbReference type="InterPro" id="IPR007485">
    <property type="entry name" value="LPS_assembly_LptE"/>
</dbReference>
<evidence type="ECO:0000256" key="3">
    <source>
        <dbReference type="ARBA" id="ARBA00023139"/>
    </source>
</evidence>
<keyword evidence="8" id="KW-1185">Reference proteome</keyword>
<evidence type="ECO:0000256" key="4">
    <source>
        <dbReference type="ARBA" id="ARBA00023237"/>
    </source>
</evidence>
<dbReference type="GO" id="GO:1990351">
    <property type="term" value="C:transporter complex"/>
    <property type="evidence" value="ECO:0007669"/>
    <property type="project" value="TreeGrafter"/>
</dbReference>
<dbReference type="GO" id="GO:0001530">
    <property type="term" value="F:lipopolysaccharide binding"/>
    <property type="evidence" value="ECO:0007669"/>
    <property type="project" value="TreeGrafter"/>
</dbReference>
<dbReference type="PROSITE" id="PS51257">
    <property type="entry name" value="PROKAR_LIPOPROTEIN"/>
    <property type="match status" value="1"/>
</dbReference>
<proteinExistence type="inferred from homology"/>
<gene>
    <name evidence="6 7" type="primary">lptE</name>
    <name evidence="7" type="ORF">QJU57_01340</name>
</gene>
<dbReference type="GO" id="GO:0015920">
    <property type="term" value="P:lipopolysaccharide transport"/>
    <property type="evidence" value="ECO:0007669"/>
    <property type="project" value="TreeGrafter"/>
</dbReference>
<protein>
    <recommendedName>
        <fullName evidence="6">LPS-assembly lipoprotein LptE</fullName>
    </recommendedName>
</protein>
<keyword evidence="2 6" id="KW-0472">Membrane</keyword>
<comment type="similarity">
    <text evidence="6">Belongs to the LptE lipoprotein family.</text>
</comment>
<keyword evidence="5 6" id="KW-0449">Lipoprotein</keyword>
<organism evidence="7 8">
    <name type="scientific">Phocoenobacter atlanticus subsp. atlanticus</name>
    <dbReference type="NCBI Taxonomy" id="3061285"/>
    <lineage>
        <taxon>Bacteria</taxon>
        <taxon>Pseudomonadati</taxon>
        <taxon>Pseudomonadota</taxon>
        <taxon>Gammaproteobacteria</taxon>
        <taxon>Pasteurellales</taxon>
        <taxon>Pasteurellaceae</taxon>
        <taxon>Phocoenobacter</taxon>
        <taxon>Phocoenobacter atlanticus</taxon>
    </lineage>
</organism>
<dbReference type="PANTHER" id="PTHR38098:SF1">
    <property type="entry name" value="LPS-ASSEMBLY LIPOPROTEIN LPTE"/>
    <property type="match status" value="1"/>
</dbReference>
<dbReference type="RefSeq" id="WP_306350833.1">
    <property type="nucleotide sequence ID" value="NZ_JASAWV010000002.1"/>
</dbReference>
<accession>A0AAW8CGA5</accession>
<evidence type="ECO:0000256" key="6">
    <source>
        <dbReference type="HAMAP-Rule" id="MF_01186"/>
    </source>
</evidence>
<dbReference type="GO" id="GO:0043165">
    <property type="term" value="P:Gram-negative-bacterium-type cell outer membrane assembly"/>
    <property type="evidence" value="ECO:0007669"/>
    <property type="project" value="UniProtKB-UniRule"/>
</dbReference>
<evidence type="ECO:0000256" key="5">
    <source>
        <dbReference type="ARBA" id="ARBA00023288"/>
    </source>
</evidence>
<dbReference type="AlphaFoldDB" id="A0AAW8CGA5"/>
<reference evidence="7 8" key="1">
    <citation type="journal article" date="2023" name="Front. Microbiol.">
        <title>Phylogeography and host specificity of Pasteurellaceae pathogenic to sea-farmed fish in the north-east Atlantic.</title>
        <authorList>
            <person name="Gulla S."/>
            <person name="Colquhoun D.J."/>
            <person name="Olsen A.B."/>
            <person name="Spilsberg B."/>
            <person name="Lagesen K."/>
            <person name="Aakesson C.P."/>
            <person name="Strom S."/>
            <person name="Manji F."/>
            <person name="Birkbeck T.H."/>
            <person name="Nilsen H.K."/>
        </authorList>
    </citation>
    <scope>NUCLEOTIDE SEQUENCE [LARGE SCALE GENOMIC DNA]</scope>
    <source>
        <strain evidence="7 8">NVIB3131</strain>
    </source>
</reference>
<comment type="caution">
    <text evidence="7">The sequence shown here is derived from an EMBL/GenBank/DDBJ whole genome shotgun (WGS) entry which is preliminary data.</text>
</comment>
<comment type="subcellular location">
    <subcellularLocation>
        <location evidence="6">Cell outer membrane</location>
        <topology evidence="6">Lipid-anchor</topology>
    </subcellularLocation>
</comment>
<comment type="function">
    <text evidence="6">Together with LptD, is involved in the assembly of lipopolysaccharide (LPS) at the surface of the outer membrane. Required for the proper assembly of LptD. Binds LPS and may serve as the LPS recognition site at the outer membrane.</text>
</comment>
<dbReference type="GO" id="GO:0009279">
    <property type="term" value="C:cell outer membrane"/>
    <property type="evidence" value="ECO:0007669"/>
    <property type="project" value="UniProtKB-SubCell"/>
</dbReference>
<sequence>MYKKFSFIVVFLMTTMLTACGWHFKNTEVLPKELQTLTFATSDPYGDMARALRNELLLQNVNLVSLQKNIPVLRLNSTSNSSHVASVFKHAREAEKILSVKVSASLNIPNKGVYPLEVVVHRTFFDDSRAALAKSAEQEMMVTDMYKQAARRITIKMVALHKSIK</sequence>
<dbReference type="EMBL" id="JASAXT010000002">
    <property type="protein sequence ID" value="MDP8147722.1"/>
    <property type="molecule type" value="Genomic_DNA"/>
</dbReference>
<evidence type="ECO:0000313" key="8">
    <source>
        <dbReference type="Proteomes" id="UP001226020"/>
    </source>
</evidence>
<dbReference type="Gene3D" id="3.30.160.150">
    <property type="entry name" value="Lipoprotein like domain"/>
    <property type="match status" value="1"/>
</dbReference>
<dbReference type="Pfam" id="PF04390">
    <property type="entry name" value="LptE"/>
    <property type="match status" value="1"/>
</dbReference>
<dbReference type="PANTHER" id="PTHR38098">
    <property type="entry name" value="LPS-ASSEMBLY LIPOPROTEIN LPTE"/>
    <property type="match status" value="1"/>
</dbReference>
<evidence type="ECO:0000313" key="7">
    <source>
        <dbReference type="EMBL" id="MDP8147722.1"/>
    </source>
</evidence>
<dbReference type="HAMAP" id="MF_01186">
    <property type="entry name" value="LPS_assembly_LptE"/>
    <property type="match status" value="1"/>
</dbReference>
<evidence type="ECO:0000256" key="1">
    <source>
        <dbReference type="ARBA" id="ARBA00022729"/>
    </source>
</evidence>
<comment type="subunit">
    <text evidence="6">Component of the lipopolysaccharide transport and assembly complex. Interacts with LptD.</text>
</comment>
<keyword evidence="1 6" id="KW-0732">Signal</keyword>
<name>A0AAW8CGA5_9PAST</name>
<keyword evidence="4 6" id="KW-0998">Cell outer membrane</keyword>